<evidence type="ECO:0000256" key="6">
    <source>
        <dbReference type="ARBA" id="ARBA00023010"/>
    </source>
</evidence>
<dbReference type="GO" id="GO:0016020">
    <property type="term" value="C:membrane"/>
    <property type="evidence" value="ECO:0007669"/>
    <property type="project" value="UniProtKB-ARBA"/>
</dbReference>
<accession>A0A285X8D4</accession>
<evidence type="ECO:0000256" key="3">
    <source>
        <dbReference type="ARBA" id="ARBA00022692"/>
    </source>
</evidence>
<protein>
    <submittedName>
        <fullName evidence="9">Sec-independent protein translocase protein TatA</fullName>
    </submittedName>
</protein>
<dbReference type="Proteomes" id="UP000219193">
    <property type="component" value="Unassembled WGS sequence"/>
</dbReference>
<organism evidence="9 10">
    <name type="scientific">Salinimicrobium sediminis</name>
    <dbReference type="NCBI Taxonomy" id="1343891"/>
    <lineage>
        <taxon>Bacteria</taxon>
        <taxon>Pseudomonadati</taxon>
        <taxon>Bacteroidota</taxon>
        <taxon>Flavobacteriia</taxon>
        <taxon>Flavobacteriales</taxon>
        <taxon>Flavobacteriaceae</taxon>
        <taxon>Salinimicrobium</taxon>
    </lineage>
</organism>
<keyword evidence="7 8" id="KW-0472">Membrane</keyword>
<evidence type="ECO:0000313" key="10">
    <source>
        <dbReference type="Proteomes" id="UP000219193"/>
    </source>
</evidence>
<dbReference type="GO" id="GO:0015031">
    <property type="term" value="P:protein transport"/>
    <property type="evidence" value="ECO:0007669"/>
    <property type="project" value="UniProtKB-KW"/>
</dbReference>
<keyword evidence="6" id="KW-0811">Translocation</keyword>
<keyword evidence="2" id="KW-0813">Transport</keyword>
<dbReference type="Gene3D" id="1.20.5.3310">
    <property type="match status" value="1"/>
</dbReference>
<gene>
    <name evidence="9" type="ORF">SAMN06296241_3160</name>
</gene>
<comment type="subcellular location">
    <subcellularLocation>
        <location evidence="1">Membrane</location>
        <topology evidence="1">Single-pass membrane protein</topology>
    </subcellularLocation>
</comment>
<keyword evidence="5 8" id="KW-1133">Transmembrane helix</keyword>
<keyword evidence="4" id="KW-0653">Protein transport</keyword>
<evidence type="ECO:0000256" key="5">
    <source>
        <dbReference type="ARBA" id="ARBA00022989"/>
    </source>
</evidence>
<evidence type="ECO:0000256" key="4">
    <source>
        <dbReference type="ARBA" id="ARBA00022927"/>
    </source>
</evidence>
<keyword evidence="3 8" id="KW-0812">Transmembrane</keyword>
<reference evidence="10" key="1">
    <citation type="submission" date="2017-09" db="EMBL/GenBank/DDBJ databases">
        <authorList>
            <person name="Varghese N."/>
            <person name="Submissions S."/>
        </authorList>
    </citation>
    <scope>NUCLEOTIDE SEQUENCE [LARGE SCALE GENOMIC DNA]</scope>
    <source>
        <strain evidence="10">CGMCC 1.12641</strain>
    </source>
</reference>
<dbReference type="AlphaFoldDB" id="A0A285X8D4"/>
<evidence type="ECO:0000256" key="8">
    <source>
        <dbReference type="SAM" id="Phobius"/>
    </source>
</evidence>
<keyword evidence="10" id="KW-1185">Reference proteome</keyword>
<feature type="transmembrane region" description="Helical" evidence="8">
    <location>
        <begin position="6"/>
        <end position="27"/>
    </location>
</feature>
<evidence type="ECO:0000256" key="7">
    <source>
        <dbReference type="ARBA" id="ARBA00023136"/>
    </source>
</evidence>
<dbReference type="PANTHER" id="PTHR42982">
    <property type="entry name" value="SEC-INDEPENDENT PROTEIN TRANSLOCASE PROTEIN TATA"/>
    <property type="match status" value="1"/>
</dbReference>
<dbReference type="EMBL" id="OCMF01000006">
    <property type="protein sequence ID" value="SOC81581.1"/>
    <property type="molecule type" value="Genomic_DNA"/>
</dbReference>
<dbReference type="PANTHER" id="PTHR42982:SF1">
    <property type="entry name" value="SEC-INDEPENDENT PROTEIN TRANSLOCASE PROTEIN TATA"/>
    <property type="match status" value="1"/>
</dbReference>
<evidence type="ECO:0000256" key="1">
    <source>
        <dbReference type="ARBA" id="ARBA00004167"/>
    </source>
</evidence>
<sequence length="96" mass="10618">MNPIQIIPLFVSFTEISFIIFVLVMVFGADKIPEIAKGLGKGVRGIKSATDEIKGEVMKNVYDSGKETGDVTREVKKHIPEGKQELENLTGSVKRR</sequence>
<name>A0A285X8D4_9FLAO</name>
<evidence type="ECO:0000313" key="9">
    <source>
        <dbReference type="EMBL" id="SOC81581.1"/>
    </source>
</evidence>
<evidence type="ECO:0000256" key="2">
    <source>
        <dbReference type="ARBA" id="ARBA00022448"/>
    </source>
</evidence>
<proteinExistence type="predicted"/>
<dbReference type="Pfam" id="PF02416">
    <property type="entry name" value="TatA_B_E"/>
    <property type="match status" value="1"/>
</dbReference>
<dbReference type="InterPro" id="IPR003369">
    <property type="entry name" value="TatA/B/E"/>
</dbReference>